<feature type="domain" description="Fibrillar collagen NC1" evidence="4">
    <location>
        <begin position="1"/>
        <end position="211"/>
    </location>
</feature>
<sequence length="211" mass="24063">MIKKPLGTRKNPARTCRDLYLGHPDFQDGWFWVDPNLGMIDDAIHVFCNMTARGQTCVYPDKHTASSPDIQWKKDDNSNKDIWFSSLRGGFKITYEDVGSIQLTFLRLLSQEAYQNFTYSCTNAVGWYDQEDDSYDRSIEIMGEDGQIFGPKAPKPLILLDGCKSRKDVSKSVFEVRTTKLSRLPLVDFLPRDYGSSDQAFGFEIGPLCFN</sequence>
<evidence type="ECO:0000256" key="1">
    <source>
        <dbReference type="ARBA" id="ARBA00004613"/>
    </source>
</evidence>
<reference evidence="5" key="1">
    <citation type="submission" date="2020-07" db="EMBL/GenBank/DDBJ databases">
        <title>Multicomponent nature underlies the extraordinary mechanical properties of spider dragline silk.</title>
        <authorList>
            <person name="Kono N."/>
            <person name="Nakamura H."/>
            <person name="Mori M."/>
            <person name="Yoshida Y."/>
            <person name="Ohtoshi R."/>
            <person name="Malay A.D."/>
            <person name="Moran D.A.P."/>
            <person name="Tomita M."/>
            <person name="Numata K."/>
            <person name="Arakawa K."/>
        </authorList>
    </citation>
    <scope>NUCLEOTIDE SEQUENCE</scope>
</reference>
<dbReference type="GO" id="GO:0005576">
    <property type="term" value="C:extracellular region"/>
    <property type="evidence" value="ECO:0007669"/>
    <property type="project" value="UniProtKB-SubCell"/>
</dbReference>
<dbReference type="GO" id="GO:0005201">
    <property type="term" value="F:extracellular matrix structural constituent"/>
    <property type="evidence" value="ECO:0007669"/>
    <property type="project" value="InterPro"/>
</dbReference>
<dbReference type="InterPro" id="IPR000885">
    <property type="entry name" value="Fib_collagen_C"/>
</dbReference>
<organism evidence="5 6">
    <name type="scientific">Trichonephila clavata</name>
    <name type="common">Joro spider</name>
    <name type="synonym">Nephila clavata</name>
    <dbReference type="NCBI Taxonomy" id="2740835"/>
    <lineage>
        <taxon>Eukaryota</taxon>
        <taxon>Metazoa</taxon>
        <taxon>Ecdysozoa</taxon>
        <taxon>Arthropoda</taxon>
        <taxon>Chelicerata</taxon>
        <taxon>Arachnida</taxon>
        <taxon>Araneae</taxon>
        <taxon>Araneomorphae</taxon>
        <taxon>Entelegynae</taxon>
        <taxon>Araneoidea</taxon>
        <taxon>Nephilidae</taxon>
        <taxon>Trichonephila</taxon>
    </lineage>
</organism>
<proteinExistence type="predicted"/>
<evidence type="ECO:0000256" key="2">
    <source>
        <dbReference type="ARBA" id="ARBA00022525"/>
    </source>
</evidence>
<dbReference type="OrthoDB" id="8939548at2759"/>
<evidence type="ECO:0000313" key="6">
    <source>
        <dbReference type="Proteomes" id="UP000887116"/>
    </source>
</evidence>
<dbReference type="Proteomes" id="UP000887116">
    <property type="component" value="Unassembled WGS sequence"/>
</dbReference>
<keyword evidence="3 5" id="KW-0176">Collagen</keyword>
<keyword evidence="6" id="KW-1185">Reference proteome</keyword>
<comment type="subcellular location">
    <subcellularLocation>
        <location evidence="1">Secreted</location>
    </subcellularLocation>
</comment>
<dbReference type="PROSITE" id="PS51461">
    <property type="entry name" value="NC1_FIB"/>
    <property type="match status" value="1"/>
</dbReference>
<dbReference type="FunFam" id="2.60.120.1000:FF:000007">
    <property type="entry name" value="Collagen type V alpha 3 chain"/>
    <property type="match status" value="1"/>
</dbReference>
<dbReference type="Gene3D" id="2.60.120.1000">
    <property type="match status" value="1"/>
</dbReference>
<dbReference type="GO" id="GO:0005581">
    <property type="term" value="C:collagen trimer"/>
    <property type="evidence" value="ECO:0007669"/>
    <property type="project" value="UniProtKB-KW"/>
</dbReference>
<dbReference type="Pfam" id="PF01410">
    <property type="entry name" value="COLFI"/>
    <property type="match status" value="1"/>
</dbReference>
<dbReference type="AlphaFoldDB" id="A0A8X6LLU7"/>
<comment type="caution">
    <text evidence="5">The sequence shown here is derived from an EMBL/GenBank/DDBJ whole genome shotgun (WGS) entry which is preliminary data.</text>
</comment>
<evidence type="ECO:0000313" key="5">
    <source>
        <dbReference type="EMBL" id="GFR15461.1"/>
    </source>
</evidence>
<evidence type="ECO:0000259" key="4">
    <source>
        <dbReference type="PROSITE" id="PS51461"/>
    </source>
</evidence>
<keyword evidence="2" id="KW-0964">Secreted</keyword>
<protein>
    <submittedName>
        <fullName evidence="5">Collagen alpha-1(V) chain</fullName>
    </submittedName>
</protein>
<name>A0A8X6LLU7_TRICU</name>
<accession>A0A8X6LLU7</accession>
<dbReference type="SMART" id="SM00038">
    <property type="entry name" value="COLFI"/>
    <property type="match status" value="1"/>
</dbReference>
<dbReference type="EMBL" id="BMAO01037124">
    <property type="protein sequence ID" value="GFR15461.1"/>
    <property type="molecule type" value="Genomic_DNA"/>
</dbReference>
<gene>
    <name evidence="5" type="primary">COL5A1</name>
    <name evidence="5" type="ORF">TNCT_546601</name>
</gene>
<evidence type="ECO:0000256" key="3">
    <source>
        <dbReference type="ARBA" id="ARBA00023119"/>
    </source>
</evidence>